<gene>
    <name evidence="4" type="ORF">JQS30_01515</name>
</gene>
<dbReference type="Proteomes" id="UP000662939">
    <property type="component" value="Chromosome"/>
</dbReference>
<dbReference type="RefSeq" id="WP_213171647.1">
    <property type="nucleotide sequence ID" value="NZ_CP070496.1"/>
</dbReference>
<dbReference type="InterPro" id="IPR029063">
    <property type="entry name" value="SAM-dependent_MTases_sf"/>
</dbReference>
<evidence type="ECO:0000256" key="2">
    <source>
        <dbReference type="ARBA" id="ARBA00022679"/>
    </source>
</evidence>
<evidence type="ECO:0000313" key="5">
    <source>
        <dbReference type="Proteomes" id="UP000662939"/>
    </source>
</evidence>
<dbReference type="EMBL" id="CP070496">
    <property type="protein sequence ID" value="QSB05635.1"/>
    <property type="molecule type" value="Genomic_DNA"/>
</dbReference>
<dbReference type="GO" id="GO:0008168">
    <property type="term" value="F:methyltransferase activity"/>
    <property type="evidence" value="ECO:0007669"/>
    <property type="project" value="UniProtKB-KW"/>
</dbReference>
<dbReference type="GO" id="GO:0032259">
    <property type="term" value="P:methylation"/>
    <property type="evidence" value="ECO:0007669"/>
    <property type="project" value="UniProtKB-KW"/>
</dbReference>
<keyword evidence="2" id="KW-0808">Transferase</keyword>
<dbReference type="Gene3D" id="3.40.50.150">
    <property type="entry name" value="Vaccinia Virus protein VP39"/>
    <property type="match status" value="1"/>
</dbReference>
<name>A0A895XR47_9ACTN</name>
<organism evidence="4 5">
    <name type="scientific">Natronoglycomyces albus</name>
    <dbReference type="NCBI Taxonomy" id="2811108"/>
    <lineage>
        <taxon>Bacteria</taxon>
        <taxon>Bacillati</taxon>
        <taxon>Actinomycetota</taxon>
        <taxon>Actinomycetes</taxon>
        <taxon>Glycomycetales</taxon>
        <taxon>Glycomycetaceae</taxon>
        <taxon>Natronoglycomyces</taxon>
    </lineage>
</organism>
<accession>A0A895XR47</accession>
<dbReference type="SUPFAM" id="SSF53335">
    <property type="entry name" value="S-adenosyl-L-methionine-dependent methyltransferases"/>
    <property type="match status" value="1"/>
</dbReference>
<evidence type="ECO:0000313" key="4">
    <source>
        <dbReference type="EMBL" id="QSB05635.1"/>
    </source>
</evidence>
<feature type="domain" description="Methyltransferase" evidence="3">
    <location>
        <begin position="52"/>
        <end position="148"/>
    </location>
</feature>
<dbReference type="CDD" id="cd02440">
    <property type="entry name" value="AdoMet_MTases"/>
    <property type="match status" value="1"/>
</dbReference>
<reference evidence="4" key="1">
    <citation type="submission" date="2021-02" db="EMBL/GenBank/DDBJ databases">
        <title>Natronoglycomyces albus gen. nov., sp. nov, a haloalkaliphilic actinobacterium from a soda solonchak soil.</title>
        <authorList>
            <person name="Sorokin D.Y."/>
            <person name="Khijniak T.V."/>
            <person name="Zakharycheva A.P."/>
            <person name="Boueva O.V."/>
            <person name="Ariskina E.V."/>
            <person name="Hahnke R.L."/>
            <person name="Bunk B."/>
            <person name="Sproer C."/>
            <person name="Schumann P."/>
            <person name="Evtushenko L.I."/>
            <person name="Kublanov I.V."/>
        </authorList>
    </citation>
    <scope>NUCLEOTIDE SEQUENCE</scope>
    <source>
        <strain evidence="4">DSM 106290</strain>
    </source>
</reference>
<sequence length="279" mass="30391">MSPHSHTHTEVHAHRSSHMADMLDLDAAVLKDHLEEVISWVASHAPSSPRTVVDLGAGTGTGTLALAQRFATADLVALDVSPTMLDRLRTAARSLGLTRRLRIVEADLDQAWPEVGGVDVVWAASSLHHLSDADRALRDVHAALAPGGLLAVIEMDSHPRFLPQDIGLGQPGLEERCRQAVAGRNWNAHPNWHSHLESAGFEVLQQRIFAYELRPAPPAAGLYAHTYFGRLRDAVADQLGEDDLRVLDALLAEDGPDSLLHRPDLRVRGSRTAWAARKA</sequence>
<dbReference type="InterPro" id="IPR041698">
    <property type="entry name" value="Methyltransf_25"/>
</dbReference>
<dbReference type="Pfam" id="PF13649">
    <property type="entry name" value="Methyltransf_25"/>
    <property type="match status" value="1"/>
</dbReference>
<evidence type="ECO:0000259" key="3">
    <source>
        <dbReference type="Pfam" id="PF13649"/>
    </source>
</evidence>
<dbReference type="AlphaFoldDB" id="A0A895XR47"/>
<dbReference type="KEGG" id="nav:JQS30_01515"/>
<proteinExistence type="predicted"/>
<dbReference type="PANTHER" id="PTHR43861">
    <property type="entry name" value="TRANS-ACONITATE 2-METHYLTRANSFERASE-RELATED"/>
    <property type="match status" value="1"/>
</dbReference>
<evidence type="ECO:0000256" key="1">
    <source>
        <dbReference type="ARBA" id="ARBA00022603"/>
    </source>
</evidence>
<keyword evidence="5" id="KW-1185">Reference proteome</keyword>
<dbReference type="PANTHER" id="PTHR43861:SF1">
    <property type="entry name" value="TRANS-ACONITATE 2-METHYLTRANSFERASE"/>
    <property type="match status" value="1"/>
</dbReference>
<keyword evidence="1 4" id="KW-0489">Methyltransferase</keyword>
<protein>
    <submittedName>
        <fullName evidence="4">Class I SAM-dependent methyltransferase</fullName>
    </submittedName>
</protein>